<sequence length="858" mass="101076">MSTLSYKLHKDNSRGQFQNNKYKEKELRLMTTFQLREICYKEKLVKSIINPLDKDELIRLIMRYRGIEESLFIRKYDKDGMQRVQDFLKRAQKLILDEKNVQCPAKITIYDSLNTEVFDDYRVNCNNKLDESNMILVDNKFEVCTIFNLVAVREENEKKYYIVKDGEIPGMESKNKHYSLLYFEKAESELLYNIYYGIEELNPKHVKFYSMSILQFEIQKMKDTDIPLAIDFGTSSTTAGTYIDNEASFVKVIDVAKENLQVTFLIPSIVGIKAIEDHNIEYIFGYDAVKTSKISYIDDGLSIFYDIKRWVNDFEKMEKVIDIHGKWAFVKRKDIIKAYLEYVINLAKQQYKYNFKNIHISSPAKQKYKFYMLFKEILQDYVVENEDTLEEGAAVLFNTISELIESKKYIDGEKYKALIIDCGGGTTDLTSCNFTIYNNRVSYQIDIETAYENGDTDFGGNNLTFRIMQFIKILMARELMKDNGDIRNVILEEFDVDVFRFVDENGVLKIYEKLSQEYENVESIIPTKFKEYEDKSREDYYKVKSNYYFLFDLAERVKKEFFNNPSLLKVLLTSQQKHNIEGTVIGFDKWKLSYMNSGLLETVKEPPEIELNIYEVTVLLKADIYNIIKKFLGKLYDEDRLFDYSIIKLTGQSCKVEIFKEALKEFIPGKIIQFKRNKKDGKENYDLKLSCLRGSLKYLQAKKYGYANIMLSSKMPTLPYVISAFTHTGEEKILIHSVDRNRAKGTISRFMERIILKLYLKDTNDCTRYEYSYEVNPEDFERIVPEEVVKMYPDVITQQDTDNIVNDEVKFFVWAREEEWGFSVLSVLRKDEGLLMGKEAFFSFENDEWETNFFDGLK</sequence>
<dbReference type="RefSeq" id="WP_071612589.1">
    <property type="nucleotide sequence ID" value="NZ_CP015756.1"/>
</dbReference>
<dbReference type="Gene3D" id="3.90.640.10">
    <property type="entry name" value="Actin, Chain A, domain 4"/>
    <property type="match status" value="1"/>
</dbReference>
<dbReference type="InterPro" id="IPR043129">
    <property type="entry name" value="ATPase_NBD"/>
</dbReference>
<gene>
    <name evidence="1" type="ORF">A7L45_09575</name>
</gene>
<dbReference type="Gene3D" id="3.30.420.40">
    <property type="match status" value="2"/>
</dbReference>
<protein>
    <submittedName>
        <fullName evidence="1">Molecular chaperone</fullName>
    </submittedName>
</protein>
<dbReference type="SUPFAM" id="SSF53067">
    <property type="entry name" value="Actin-like ATPase domain"/>
    <property type="match status" value="2"/>
</dbReference>
<dbReference type="AlphaFoldDB" id="A0A1J0GG06"/>
<reference evidence="2" key="1">
    <citation type="journal article" date="2016" name="Front. Microbiol.">
        <title>Complete Genome Sequence of Clostridium estertheticum DSM 8809, a Microbe Identified in Spoiled Vacuum Packed Beef.</title>
        <authorList>
            <person name="Yu Z."/>
            <person name="Gunn L."/>
            <person name="Brennan E."/>
            <person name="Reid R."/>
            <person name="Wall P.G."/>
            <person name="Gaora O.P."/>
            <person name="Hurley D."/>
            <person name="Bolton D."/>
            <person name="Fanning S."/>
        </authorList>
    </citation>
    <scope>NUCLEOTIDE SEQUENCE [LARGE SCALE GENOMIC DNA]</scope>
    <source>
        <strain evidence="2">DSM 8809</strain>
    </source>
</reference>
<dbReference type="EMBL" id="CP015756">
    <property type="protein sequence ID" value="APC40297.1"/>
    <property type="molecule type" value="Genomic_DNA"/>
</dbReference>
<name>A0A1J0GG06_9CLOT</name>
<dbReference type="Proteomes" id="UP000182569">
    <property type="component" value="Chromosome"/>
</dbReference>
<keyword evidence="2" id="KW-1185">Reference proteome</keyword>
<dbReference type="STRING" id="1552.A7L45_09575"/>
<proteinExistence type="predicted"/>
<evidence type="ECO:0000313" key="2">
    <source>
        <dbReference type="Proteomes" id="UP000182569"/>
    </source>
</evidence>
<dbReference type="OrthoDB" id="9760742at2"/>
<dbReference type="PANTHER" id="PTHR42749">
    <property type="entry name" value="CELL SHAPE-DETERMINING PROTEIN MREB"/>
    <property type="match status" value="1"/>
</dbReference>
<evidence type="ECO:0000313" key="1">
    <source>
        <dbReference type="EMBL" id="APC40297.1"/>
    </source>
</evidence>
<accession>A0A1J0GG06</accession>
<dbReference type="PANTHER" id="PTHR42749:SF1">
    <property type="entry name" value="CELL SHAPE-DETERMINING PROTEIN MREB"/>
    <property type="match status" value="1"/>
</dbReference>
<organism evidence="1 2">
    <name type="scientific">Clostridium estertheticum subsp. estertheticum</name>
    <dbReference type="NCBI Taxonomy" id="1552"/>
    <lineage>
        <taxon>Bacteria</taxon>
        <taxon>Bacillati</taxon>
        <taxon>Bacillota</taxon>
        <taxon>Clostridia</taxon>
        <taxon>Eubacteriales</taxon>
        <taxon>Clostridiaceae</taxon>
        <taxon>Clostridium</taxon>
    </lineage>
</organism>
<dbReference type="KEGG" id="ceu:A7L45_09575"/>